<reference evidence="3" key="1">
    <citation type="submission" date="2020-10" db="EMBL/GenBank/DDBJ databases">
        <title>Mucilaginibacter mali sp. nov., isolated from rhizosphere soil of apple orchard.</title>
        <authorList>
            <person name="Lee J.-S."/>
            <person name="Kim H.S."/>
            <person name="Kim J.-S."/>
        </authorList>
    </citation>
    <scope>NUCLEOTIDE SEQUENCE</scope>
    <source>
        <strain evidence="3">KCTC 22746</strain>
    </source>
</reference>
<dbReference type="Gene3D" id="1.25.40.10">
    <property type="entry name" value="Tetratricopeptide repeat domain"/>
    <property type="match status" value="1"/>
</dbReference>
<proteinExistence type="predicted"/>
<evidence type="ECO:0000313" key="4">
    <source>
        <dbReference type="Proteomes" id="UP000622475"/>
    </source>
</evidence>
<protein>
    <recommendedName>
        <fullName evidence="5">Tetratricopeptide repeat protein</fullName>
    </recommendedName>
</protein>
<evidence type="ECO:0000313" key="3">
    <source>
        <dbReference type="EMBL" id="MBE9664390.1"/>
    </source>
</evidence>
<evidence type="ECO:0000256" key="2">
    <source>
        <dbReference type="SAM" id="SignalP"/>
    </source>
</evidence>
<keyword evidence="1" id="KW-0802">TPR repeat</keyword>
<feature type="chain" id="PRO_5038130062" description="Tetratricopeptide repeat protein" evidence="2">
    <location>
        <begin position="18"/>
        <end position="304"/>
    </location>
</feature>
<dbReference type="AlphaFoldDB" id="A0A929L182"/>
<dbReference type="Proteomes" id="UP000622475">
    <property type="component" value="Unassembled WGS sequence"/>
</dbReference>
<organism evidence="3 4">
    <name type="scientific">Mucilaginibacter myungsuensis</name>
    <dbReference type="NCBI Taxonomy" id="649104"/>
    <lineage>
        <taxon>Bacteria</taxon>
        <taxon>Pseudomonadati</taxon>
        <taxon>Bacteroidota</taxon>
        <taxon>Sphingobacteriia</taxon>
        <taxon>Sphingobacteriales</taxon>
        <taxon>Sphingobacteriaceae</taxon>
        <taxon>Mucilaginibacter</taxon>
    </lineage>
</organism>
<comment type="caution">
    <text evidence="3">The sequence shown here is derived from an EMBL/GenBank/DDBJ whole genome shotgun (WGS) entry which is preliminary data.</text>
</comment>
<sequence length="304" mass="35241">MKILITLLFLLPFLGLAQTKPQVKVAANDTTLKFNKLPMFCERQWVAEYGNGKEHPFGYMYVDGSEGIMFQQVGSFSISKAGKYLLNKADQKRKFSRRRIKTSYPSYTIIPPYVAVLSVKQAKVLKIKGDPKWVKPYYTYTDTVEHNYRWGVIYSDEQCFSWAVKFYEKSYRLDPHYAGVKVLADEQRGFFNDRGIEFKLAEAYVRSDKQTQAIAVLTAAITYNPSNLSFYMKLGLIYDSKKEWSTAIDIYKQGLALINEDKTYQKSWFAGCISNMYGELKNEAEKKYWRAKCDEYNPTPGVLY</sequence>
<evidence type="ECO:0008006" key="5">
    <source>
        <dbReference type="Google" id="ProtNLM"/>
    </source>
</evidence>
<feature type="repeat" description="TPR" evidence="1">
    <location>
        <begin position="228"/>
        <end position="261"/>
    </location>
</feature>
<accession>A0A929L182</accession>
<gene>
    <name evidence="3" type="ORF">IRJ16_21095</name>
</gene>
<dbReference type="InterPro" id="IPR019734">
    <property type="entry name" value="TPR_rpt"/>
</dbReference>
<dbReference type="Pfam" id="PF13181">
    <property type="entry name" value="TPR_8"/>
    <property type="match status" value="1"/>
</dbReference>
<keyword evidence="2" id="KW-0732">Signal</keyword>
<dbReference type="PROSITE" id="PS50005">
    <property type="entry name" value="TPR"/>
    <property type="match status" value="1"/>
</dbReference>
<keyword evidence="4" id="KW-1185">Reference proteome</keyword>
<dbReference type="SMART" id="SM00028">
    <property type="entry name" value="TPR"/>
    <property type="match status" value="3"/>
</dbReference>
<evidence type="ECO:0000256" key="1">
    <source>
        <dbReference type="PROSITE-ProRule" id="PRU00339"/>
    </source>
</evidence>
<name>A0A929L182_9SPHI</name>
<dbReference type="RefSeq" id="WP_194113638.1">
    <property type="nucleotide sequence ID" value="NZ_JADFFL010000011.1"/>
</dbReference>
<dbReference type="EMBL" id="JADFFL010000011">
    <property type="protein sequence ID" value="MBE9664390.1"/>
    <property type="molecule type" value="Genomic_DNA"/>
</dbReference>
<dbReference type="SUPFAM" id="SSF48452">
    <property type="entry name" value="TPR-like"/>
    <property type="match status" value="1"/>
</dbReference>
<feature type="signal peptide" evidence="2">
    <location>
        <begin position="1"/>
        <end position="17"/>
    </location>
</feature>
<dbReference type="InterPro" id="IPR011990">
    <property type="entry name" value="TPR-like_helical_dom_sf"/>
</dbReference>